<reference evidence="2 3" key="1">
    <citation type="journal article" date="2005" name="PLoS Biol.">
        <title>The genomes of Oryza sativa: a history of duplications.</title>
        <authorList>
            <person name="Yu J."/>
            <person name="Wang J."/>
            <person name="Lin W."/>
            <person name="Li S."/>
            <person name="Li H."/>
            <person name="Zhou J."/>
            <person name="Ni P."/>
            <person name="Dong W."/>
            <person name="Hu S."/>
            <person name="Zeng C."/>
            <person name="Zhang J."/>
            <person name="Zhang Y."/>
            <person name="Li R."/>
            <person name="Xu Z."/>
            <person name="Li S."/>
            <person name="Li X."/>
            <person name="Zheng H."/>
            <person name="Cong L."/>
            <person name="Lin L."/>
            <person name="Yin J."/>
            <person name="Geng J."/>
            <person name="Li G."/>
            <person name="Shi J."/>
            <person name="Liu J."/>
            <person name="Lv H."/>
            <person name="Li J."/>
            <person name="Wang J."/>
            <person name="Deng Y."/>
            <person name="Ran L."/>
            <person name="Shi X."/>
            <person name="Wang X."/>
            <person name="Wu Q."/>
            <person name="Li C."/>
            <person name="Ren X."/>
            <person name="Wang J."/>
            <person name="Wang X."/>
            <person name="Li D."/>
            <person name="Liu D."/>
            <person name="Zhang X."/>
            <person name="Ji Z."/>
            <person name="Zhao W."/>
            <person name="Sun Y."/>
            <person name="Zhang Z."/>
            <person name="Bao J."/>
            <person name="Han Y."/>
            <person name="Dong L."/>
            <person name="Ji J."/>
            <person name="Chen P."/>
            <person name="Wu S."/>
            <person name="Liu J."/>
            <person name="Xiao Y."/>
            <person name="Bu D."/>
            <person name="Tan J."/>
            <person name="Yang L."/>
            <person name="Ye C."/>
            <person name="Zhang J."/>
            <person name="Xu J."/>
            <person name="Zhou Y."/>
            <person name="Yu Y."/>
            <person name="Zhang B."/>
            <person name="Zhuang S."/>
            <person name="Wei H."/>
            <person name="Liu B."/>
            <person name="Lei M."/>
            <person name="Yu H."/>
            <person name="Li Y."/>
            <person name="Xu H."/>
            <person name="Wei S."/>
            <person name="He X."/>
            <person name="Fang L."/>
            <person name="Zhang Z."/>
            <person name="Zhang Y."/>
            <person name="Huang X."/>
            <person name="Su Z."/>
            <person name="Tong W."/>
            <person name="Li J."/>
            <person name="Tong Z."/>
            <person name="Li S."/>
            <person name="Ye J."/>
            <person name="Wang L."/>
            <person name="Fang L."/>
            <person name="Lei T."/>
            <person name="Chen C."/>
            <person name="Chen H."/>
            <person name="Xu Z."/>
            <person name="Li H."/>
            <person name="Huang H."/>
            <person name="Zhang F."/>
            <person name="Xu H."/>
            <person name="Li N."/>
            <person name="Zhao C."/>
            <person name="Li S."/>
            <person name="Dong L."/>
            <person name="Huang Y."/>
            <person name="Li L."/>
            <person name="Xi Y."/>
            <person name="Qi Q."/>
            <person name="Li W."/>
            <person name="Zhang B."/>
            <person name="Hu W."/>
            <person name="Zhang Y."/>
            <person name="Tian X."/>
            <person name="Jiao Y."/>
            <person name="Liang X."/>
            <person name="Jin J."/>
            <person name="Gao L."/>
            <person name="Zheng W."/>
            <person name="Hao B."/>
            <person name="Liu S."/>
            <person name="Wang W."/>
            <person name="Yuan L."/>
            <person name="Cao M."/>
            <person name="McDermott J."/>
            <person name="Samudrala R."/>
            <person name="Wang J."/>
            <person name="Wong G.K."/>
            <person name="Yang H."/>
        </authorList>
    </citation>
    <scope>NUCLEOTIDE SEQUENCE [LARGE SCALE GENOMIC DNA]</scope>
    <source>
        <strain evidence="3">cv. 93-11</strain>
    </source>
</reference>
<evidence type="ECO:0000313" key="2">
    <source>
        <dbReference type="EMBL" id="EAZ09173.1"/>
    </source>
</evidence>
<dbReference type="AlphaFoldDB" id="A2Z1G2"/>
<dbReference type="Gramene" id="BGIOSGA030799-TA">
    <property type="protein sequence ID" value="BGIOSGA030799-PA"/>
    <property type="gene ID" value="BGIOSGA030799"/>
</dbReference>
<feature type="compositionally biased region" description="Basic and acidic residues" evidence="1">
    <location>
        <begin position="34"/>
        <end position="61"/>
    </location>
</feature>
<sequence>MEEAKRDAAWMRWRGGDARCGRGEERCGEERCTRGAGEAEMRERRGGERCGEGRGATRDARGASAAARCGRGEERSDAEEGLDANLTVGTKRGDVEAPESREL</sequence>
<feature type="compositionally biased region" description="Basic and acidic residues" evidence="1">
    <location>
        <begin position="91"/>
        <end position="103"/>
    </location>
</feature>
<feature type="region of interest" description="Disordered" evidence="1">
    <location>
        <begin position="34"/>
        <end position="103"/>
    </location>
</feature>
<gene>
    <name evidence="2" type="ORF">OsI_31445</name>
</gene>
<name>A2Z1G2_ORYSI</name>
<accession>A2Z1G2</accession>
<protein>
    <submittedName>
        <fullName evidence="2">Uncharacterized protein</fullName>
    </submittedName>
</protein>
<dbReference type="EMBL" id="CM000134">
    <property type="protein sequence ID" value="EAZ09173.1"/>
    <property type="molecule type" value="Genomic_DNA"/>
</dbReference>
<evidence type="ECO:0000256" key="1">
    <source>
        <dbReference type="SAM" id="MobiDB-lite"/>
    </source>
</evidence>
<organism evidence="2 3">
    <name type="scientific">Oryza sativa subsp. indica</name>
    <name type="common">Rice</name>
    <dbReference type="NCBI Taxonomy" id="39946"/>
    <lineage>
        <taxon>Eukaryota</taxon>
        <taxon>Viridiplantae</taxon>
        <taxon>Streptophyta</taxon>
        <taxon>Embryophyta</taxon>
        <taxon>Tracheophyta</taxon>
        <taxon>Spermatophyta</taxon>
        <taxon>Magnoliopsida</taxon>
        <taxon>Liliopsida</taxon>
        <taxon>Poales</taxon>
        <taxon>Poaceae</taxon>
        <taxon>BOP clade</taxon>
        <taxon>Oryzoideae</taxon>
        <taxon>Oryzeae</taxon>
        <taxon>Oryzinae</taxon>
        <taxon>Oryza</taxon>
        <taxon>Oryza sativa</taxon>
    </lineage>
</organism>
<proteinExistence type="predicted"/>
<dbReference type="HOGENOM" id="CLU_2268263_0_0_1"/>
<dbReference type="Proteomes" id="UP000007015">
    <property type="component" value="Chromosome 9"/>
</dbReference>
<keyword evidence="3" id="KW-1185">Reference proteome</keyword>
<evidence type="ECO:0000313" key="3">
    <source>
        <dbReference type="Proteomes" id="UP000007015"/>
    </source>
</evidence>